<dbReference type="InterPro" id="IPR014001">
    <property type="entry name" value="Helicase_ATP-bd"/>
</dbReference>
<evidence type="ECO:0000256" key="1">
    <source>
        <dbReference type="ARBA" id="ARBA00022723"/>
    </source>
</evidence>
<evidence type="ECO:0000313" key="10">
    <source>
        <dbReference type="EnsemblProtists" id="EOD26547"/>
    </source>
</evidence>
<evidence type="ECO:0000259" key="8">
    <source>
        <dbReference type="PROSITE" id="PS51194"/>
    </source>
</evidence>
<evidence type="ECO:0000256" key="4">
    <source>
        <dbReference type="ARBA" id="ARBA00022833"/>
    </source>
</evidence>
<protein>
    <submittedName>
        <fullName evidence="10">Uncharacterized protein</fullName>
    </submittedName>
</protein>
<dbReference type="Gene3D" id="3.40.50.300">
    <property type="entry name" value="P-loop containing nucleotide triphosphate hydrolases"/>
    <property type="match status" value="1"/>
</dbReference>
<dbReference type="Proteomes" id="UP000013827">
    <property type="component" value="Unassembled WGS sequence"/>
</dbReference>
<dbReference type="PaxDb" id="2903-EOD26547"/>
<reference evidence="10" key="2">
    <citation type="submission" date="2024-10" db="UniProtKB">
        <authorList>
            <consortium name="EnsemblProtists"/>
        </authorList>
    </citation>
    <scope>IDENTIFICATION</scope>
</reference>
<keyword evidence="11" id="KW-1185">Reference proteome</keyword>
<dbReference type="GO" id="GO:0016787">
    <property type="term" value="F:hydrolase activity"/>
    <property type="evidence" value="ECO:0007669"/>
    <property type="project" value="UniProtKB-KW"/>
</dbReference>
<sequence>MADGYPPYRCPGHNQPCAVKITNNGGPNNGRPFYACSQSPKCKHWFQWADERHKQPRGRTQAVVIGSDVRLSIVRDGGQLRLKVAFEYDEGLIILCREFRGYYKPELSAWLLPIQHKEDVERRLAQLKETGAGLMPHQREAVEFVVGNRLRGLVADDMGLGKTVTAIGVLAHADVWPALVLCPSSVKYNWRAELLRWLPEQLSPAKVQVVDKGEDSLSADASVVIATYDGARARAQRTGELNRFRAIVCDESHNLKSPEAQRTRALLPLVRRAVAAVLLSGTPALSRPYELWTQASAIAPTVFPPGGLEEFGNTYCGGRDDFNKFSGATNLGELEEKLRRHVMVRRTKDVMLRSLPPKIRSRARLKEKLNLRRRLDRLLETVGHDEVVEWEGERCSREQLQNIQRNMTTELWLDEHADDEKVLVFAHHAPMLDAMRDALKRRGVLLMPRLGASPVTCSEPSHDRRGVSLMRIDGTTSAKKRMDLVQAFQDTRAPGSPRVALLSINAAGVGITLTAAHHVIFAELSWTPGVLEQCVDRVHRLGQRAASVEIAYLVYGPFDDEMWFRLKAKQRVLDESGTVDLTEEDTVTADKRQRLDDGRSGAGVGASNRGESSSSGAVGLDLSGDGDALLANGASVRIHGLVNTGVKYNGRRGEVVEFIRDRGRYLVRVRKGEETEEVSLKRENLTAR</sequence>
<dbReference type="PROSITE" id="PS51194">
    <property type="entry name" value="HELICASE_CTER"/>
    <property type="match status" value="1"/>
</dbReference>
<dbReference type="GO" id="GO:0006281">
    <property type="term" value="P:DNA repair"/>
    <property type="evidence" value="ECO:0007669"/>
    <property type="project" value="TreeGrafter"/>
</dbReference>
<dbReference type="EnsemblProtists" id="EOD26547">
    <property type="protein sequence ID" value="EOD26547"/>
    <property type="gene ID" value="EMIHUDRAFT_205633"/>
</dbReference>
<accession>A0A0D3JSR2</accession>
<dbReference type="Gene3D" id="3.40.50.10810">
    <property type="entry name" value="Tandem AAA-ATPase domain"/>
    <property type="match status" value="1"/>
</dbReference>
<dbReference type="STRING" id="2903.R1CV44"/>
<dbReference type="InterPro" id="IPR001650">
    <property type="entry name" value="Helicase_C-like"/>
</dbReference>
<dbReference type="InterPro" id="IPR038718">
    <property type="entry name" value="SNF2-like_sf"/>
</dbReference>
<dbReference type="InterPro" id="IPR010666">
    <property type="entry name" value="Znf_GRF"/>
</dbReference>
<dbReference type="HOGENOM" id="CLU_000315_33_3_1"/>
<evidence type="ECO:0000259" key="7">
    <source>
        <dbReference type="PROSITE" id="PS51192"/>
    </source>
</evidence>
<reference evidence="11" key="1">
    <citation type="journal article" date="2013" name="Nature">
        <title>Pan genome of the phytoplankton Emiliania underpins its global distribution.</title>
        <authorList>
            <person name="Read B.A."/>
            <person name="Kegel J."/>
            <person name="Klute M.J."/>
            <person name="Kuo A."/>
            <person name="Lefebvre S.C."/>
            <person name="Maumus F."/>
            <person name="Mayer C."/>
            <person name="Miller J."/>
            <person name="Monier A."/>
            <person name="Salamov A."/>
            <person name="Young J."/>
            <person name="Aguilar M."/>
            <person name="Claverie J.M."/>
            <person name="Frickenhaus S."/>
            <person name="Gonzalez K."/>
            <person name="Herman E.K."/>
            <person name="Lin Y.C."/>
            <person name="Napier J."/>
            <person name="Ogata H."/>
            <person name="Sarno A.F."/>
            <person name="Shmutz J."/>
            <person name="Schroeder D."/>
            <person name="de Vargas C."/>
            <person name="Verret F."/>
            <person name="von Dassow P."/>
            <person name="Valentin K."/>
            <person name="Van de Peer Y."/>
            <person name="Wheeler G."/>
            <person name="Dacks J.B."/>
            <person name="Delwiche C.F."/>
            <person name="Dyhrman S.T."/>
            <person name="Glockner G."/>
            <person name="John U."/>
            <person name="Richards T."/>
            <person name="Worden A.Z."/>
            <person name="Zhang X."/>
            <person name="Grigoriev I.V."/>
            <person name="Allen A.E."/>
            <person name="Bidle K."/>
            <person name="Borodovsky M."/>
            <person name="Bowler C."/>
            <person name="Brownlee C."/>
            <person name="Cock J.M."/>
            <person name="Elias M."/>
            <person name="Gladyshev V.N."/>
            <person name="Groth M."/>
            <person name="Guda C."/>
            <person name="Hadaegh A."/>
            <person name="Iglesias-Rodriguez M.D."/>
            <person name="Jenkins J."/>
            <person name="Jones B.M."/>
            <person name="Lawson T."/>
            <person name="Leese F."/>
            <person name="Lindquist E."/>
            <person name="Lobanov A."/>
            <person name="Lomsadze A."/>
            <person name="Malik S.B."/>
            <person name="Marsh M.E."/>
            <person name="Mackinder L."/>
            <person name="Mock T."/>
            <person name="Mueller-Roeber B."/>
            <person name="Pagarete A."/>
            <person name="Parker M."/>
            <person name="Probert I."/>
            <person name="Quesneville H."/>
            <person name="Raines C."/>
            <person name="Rensing S.A."/>
            <person name="Riano-Pachon D.M."/>
            <person name="Richier S."/>
            <person name="Rokitta S."/>
            <person name="Shiraiwa Y."/>
            <person name="Soanes D.M."/>
            <person name="van der Giezen M."/>
            <person name="Wahlund T.M."/>
            <person name="Williams B."/>
            <person name="Wilson W."/>
            <person name="Wolfe G."/>
            <person name="Wurch L.L."/>
        </authorList>
    </citation>
    <scope>NUCLEOTIDE SEQUENCE</scope>
</reference>
<feature type="region of interest" description="Disordered" evidence="6">
    <location>
        <begin position="584"/>
        <end position="618"/>
    </location>
</feature>
<keyword evidence="2 5" id="KW-0863">Zinc-finger</keyword>
<feature type="domain" description="Helicase ATP-binding" evidence="7">
    <location>
        <begin position="143"/>
        <end position="301"/>
    </location>
</feature>
<feature type="domain" description="Helicase C-terminal" evidence="8">
    <location>
        <begin position="399"/>
        <end position="588"/>
    </location>
</feature>
<dbReference type="KEGG" id="ehx:EMIHUDRAFT_205633"/>
<keyword evidence="3" id="KW-0378">Hydrolase</keyword>
<dbReference type="GO" id="GO:0005524">
    <property type="term" value="F:ATP binding"/>
    <property type="evidence" value="ECO:0007669"/>
    <property type="project" value="InterPro"/>
</dbReference>
<evidence type="ECO:0000259" key="9">
    <source>
        <dbReference type="PROSITE" id="PS51999"/>
    </source>
</evidence>
<dbReference type="SMART" id="SM00487">
    <property type="entry name" value="DEXDc"/>
    <property type="match status" value="1"/>
</dbReference>
<evidence type="ECO:0000256" key="5">
    <source>
        <dbReference type="PROSITE-ProRule" id="PRU01343"/>
    </source>
</evidence>
<organism evidence="10 11">
    <name type="scientific">Emiliania huxleyi (strain CCMP1516)</name>
    <dbReference type="NCBI Taxonomy" id="280463"/>
    <lineage>
        <taxon>Eukaryota</taxon>
        <taxon>Haptista</taxon>
        <taxon>Haptophyta</taxon>
        <taxon>Prymnesiophyceae</taxon>
        <taxon>Isochrysidales</taxon>
        <taxon>Noelaerhabdaceae</taxon>
        <taxon>Emiliania</taxon>
    </lineage>
</organism>
<dbReference type="eggNOG" id="KOG1000">
    <property type="taxonomic scope" value="Eukaryota"/>
</dbReference>
<proteinExistence type="predicted"/>
<evidence type="ECO:0000313" key="11">
    <source>
        <dbReference type="Proteomes" id="UP000013827"/>
    </source>
</evidence>
<dbReference type="CDD" id="cd18793">
    <property type="entry name" value="SF2_C_SNF"/>
    <property type="match status" value="1"/>
</dbReference>
<dbReference type="GO" id="GO:0008270">
    <property type="term" value="F:zinc ion binding"/>
    <property type="evidence" value="ECO:0007669"/>
    <property type="project" value="UniProtKB-KW"/>
</dbReference>
<dbReference type="PROSITE" id="PS51192">
    <property type="entry name" value="HELICASE_ATP_BIND_1"/>
    <property type="match status" value="1"/>
</dbReference>
<dbReference type="Pfam" id="PF00176">
    <property type="entry name" value="SNF2-rel_dom"/>
    <property type="match status" value="1"/>
</dbReference>
<evidence type="ECO:0000256" key="6">
    <source>
        <dbReference type="SAM" id="MobiDB-lite"/>
    </source>
</evidence>
<feature type="compositionally biased region" description="Basic and acidic residues" evidence="6">
    <location>
        <begin position="588"/>
        <end position="599"/>
    </location>
</feature>
<dbReference type="AlphaFoldDB" id="A0A0D3JSR2"/>
<dbReference type="InterPro" id="IPR000330">
    <property type="entry name" value="SNF2_N"/>
</dbReference>
<dbReference type="PROSITE" id="PS51999">
    <property type="entry name" value="ZF_GRF"/>
    <property type="match status" value="1"/>
</dbReference>
<evidence type="ECO:0000256" key="2">
    <source>
        <dbReference type="ARBA" id="ARBA00022771"/>
    </source>
</evidence>
<keyword evidence="1" id="KW-0479">Metal-binding</keyword>
<dbReference type="RefSeq" id="XP_005778976.1">
    <property type="nucleotide sequence ID" value="XM_005778919.1"/>
</dbReference>
<dbReference type="GO" id="GO:0031297">
    <property type="term" value="P:replication fork processing"/>
    <property type="evidence" value="ECO:0007669"/>
    <property type="project" value="TreeGrafter"/>
</dbReference>
<dbReference type="InterPro" id="IPR027417">
    <property type="entry name" value="P-loop_NTPase"/>
</dbReference>
<dbReference type="GeneID" id="17272093"/>
<dbReference type="InterPro" id="IPR049730">
    <property type="entry name" value="SNF2/RAD54-like_C"/>
</dbReference>
<evidence type="ECO:0000256" key="3">
    <source>
        <dbReference type="ARBA" id="ARBA00022801"/>
    </source>
</evidence>
<dbReference type="PANTHER" id="PTHR45766:SF6">
    <property type="entry name" value="SWI_SNF-RELATED MATRIX-ASSOCIATED ACTIN-DEPENDENT REGULATOR OF CHROMATIN SUBFAMILY A-LIKE PROTEIN 1"/>
    <property type="match status" value="1"/>
</dbReference>
<dbReference type="Pfam" id="PF00271">
    <property type="entry name" value="Helicase_C"/>
    <property type="match status" value="1"/>
</dbReference>
<dbReference type="SMART" id="SM00490">
    <property type="entry name" value="HELICc"/>
    <property type="match status" value="1"/>
</dbReference>
<dbReference type="GO" id="GO:0043596">
    <property type="term" value="C:nuclear replication fork"/>
    <property type="evidence" value="ECO:0007669"/>
    <property type="project" value="TreeGrafter"/>
</dbReference>
<dbReference type="SUPFAM" id="SSF52540">
    <property type="entry name" value="P-loop containing nucleoside triphosphate hydrolases"/>
    <property type="match status" value="2"/>
</dbReference>
<name>A0A0D3JSR2_EMIH1</name>
<dbReference type="PANTHER" id="PTHR45766">
    <property type="entry name" value="DNA ANNEALING HELICASE AND ENDONUCLEASE ZRANB3 FAMILY MEMBER"/>
    <property type="match status" value="1"/>
</dbReference>
<keyword evidence="4" id="KW-0862">Zinc</keyword>
<dbReference type="Pfam" id="PF06839">
    <property type="entry name" value="Zn_ribbon_GRF"/>
    <property type="match status" value="1"/>
</dbReference>
<feature type="domain" description="GRF-type" evidence="9">
    <location>
        <begin position="10"/>
        <end position="52"/>
    </location>
</feature>